<gene>
    <name evidence="3" type="ORF">DERYTH_LOCUS9077</name>
</gene>
<dbReference type="EMBL" id="CAJVPY010004845">
    <property type="protein sequence ID" value="CAG8629594.1"/>
    <property type="molecule type" value="Genomic_DNA"/>
</dbReference>
<dbReference type="OrthoDB" id="2429635at2759"/>
<feature type="transmembrane region" description="Helical" evidence="1">
    <location>
        <begin position="88"/>
        <end position="110"/>
    </location>
</feature>
<dbReference type="AlphaFoldDB" id="A0A9N9DAV6"/>
<keyword evidence="2" id="KW-0732">Signal</keyword>
<protein>
    <submittedName>
        <fullName evidence="3">21274_t:CDS:1</fullName>
    </submittedName>
</protein>
<feature type="signal peptide" evidence="2">
    <location>
        <begin position="1"/>
        <end position="24"/>
    </location>
</feature>
<sequence>MSLKFYIIFAFFASVLLMAFSVSSAPVADNGAGSGGFYDMKTLKNDENVTRRDAYPNPESSGGLYEMADLKSKREFSENGINDLSKRAAVITIAVITITVRIATMHRLLIAYASMLNSIF</sequence>
<feature type="chain" id="PRO_5040233968" evidence="2">
    <location>
        <begin position="25"/>
        <end position="120"/>
    </location>
</feature>
<evidence type="ECO:0000256" key="2">
    <source>
        <dbReference type="SAM" id="SignalP"/>
    </source>
</evidence>
<keyword evidence="1" id="KW-0472">Membrane</keyword>
<dbReference type="Proteomes" id="UP000789405">
    <property type="component" value="Unassembled WGS sequence"/>
</dbReference>
<keyword evidence="1" id="KW-0812">Transmembrane</keyword>
<accession>A0A9N9DAV6</accession>
<evidence type="ECO:0000313" key="3">
    <source>
        <dbReference type="EMBL" id="CAG8629594.1"/>
    </source>
</evidence>
<evidence type="ECO:0000256" key="1">
    <source>
        <dbReference type="SAM" id="Phobius"/>
    </source>
</evidence>
<keyword evidence="4" id="KW-1185">Reference proteome</keyword>
<comment type="caution">
    <text evidence="3">The sequence shown here is derived from an EMBL/GenBank/DDBJ whole genome shotgun (WGS) entry which is preliminary data.</text>
</comment>
<organism evidence="3 4">
    <name type="scientific">Dentiscutata erythropus</name>
    <dbReference type="NCBI Taxonomy" id="1348616"/>
    <lineage>
        <taxon>Eukaryota</taxon>
        <taxon>Fungi</taxon>
        <taxon>Fungi incertae sedis</taxon>
        <taxon>Mucoromycota</taxon>
        <taxon>Glomeromycotina</taxon>
        <taxon>Glomeromycetes</taxon>
        <taxon>Diversisporales</taxon>
        <taxon>Gigasporaceae</taxon>
        <taxon>Dentiscutata</taxon>
    </lineage>
</organism>
<evidence type="ECO:0000313" key="4">
    <source>
        <dbReference type="Proteomes" id="UP000789405"/>
    </source>
</evidence>
<proteinExistence type="predicted"/>
<name>A0A9N9DAV6_9GLOM</name>
<keyword evidence="1" id="KW-1133">Transmembrane helix</keyword>
<reference evidence="3" key="1">
    <citation type="submission" date="2021-06" db="EMBL/GenBank/DDBJ databases">
        <authorList>
            <person name="Kallberg Y."/>
            <person name="Tangrot J."/>
            <person name="Rosling A."/>
        </authorList>
    </citation>
    <scope>NUCLEOTIDE SEQUENCE</scope>
    <source>
        <strain evidence="3">MA453B</strain>
    </source>
</reference>